<dbReference type="Proteomes" id="UP001279410">
    <property type="component" value="Unassembled WGS sequence"/>
</dbReference>
<gene>
    <name evidence="1" type="ORF">AKAME5_002042100</name>
</gene>
<accession>A0AAD3RHD0</accession>
<dbReference type="AlphaFoldDB" id="A0AAD3RHD0"/>
<proteinExistence type="predicted"/>
<evidence type="ECO:0000313" key="1">
    <source>
        <dbReference type="EMBL" id="GLD69108.1"/>
    </source>
</evidence>
<comment type="caution">
    <text evidence="1">The sequence shown here is derived from an EMBL/GenBank/DDBJ whole genome shotgun (WGS) entry which is preliminary data.</text>
</comment>
<evidence type="ECO:0000313" key="2">
    <source>
        <dbReference type="Proteomes" id="UP001279410"/>
    </source>
</evidence>
<organism evidence="1 2">
    <name type="scientific">Lates japonicus</name>
    <name type="common">Japanese lates</name>
    <dbReference type="NCBI Taxonomy" id="270547"/>
    <lineage>
        <taxon>Eukaryota</taxon>
        <taxon>Metazoa</taxon>
        <taxon>Chordata</taxon>
        <taxon>Craniata</taxon>
        <taxon>Vertebrata</taxon>
        <taxon>Euteleostomi</taxon>
        <taxon>Actinopterygii</taxon>
        <taxon>Neopterygii</taxon>
        <taxon>Teleostei</taxon>
        <taxon>Neoteleostei</taxon>
        <taxon>Acanthomorphata</taxon>
        <taxon>Carangaria</taxon>
        <taxon>Carangaria incertae sedis</taxon>
        <taxon>Centropomidae</taxon>
        <taxon>Lates</taxon>
    </lineage>
</organism>
<keyword evidence="2" id="KW-1185">Reference proteome</keyword>
<name>A0AAD3RHD0_LATJO</name>
<reference evidence="1" key="1">
    <citation type="submission" date="2022-08" db="EMBL/GenBank/DDBJ databases">
        <title>Genome sequencing of akame (Lates japonicus).</title>
        <authorList>
            <person name="Hashiguchi Y."/>
            <person name="Takahashi H."/>
        </authorList>
    </citation>
    <scope>NUCLEOTIDE SEQUENCE</scope>
    <source>
        <strain evidence="1">Kochi</strain>
    </source>
</reference>
<sequence length="81" mass="9343">MRRTRLSSYSLLKLYRQGGKCVVLLRGGDSVKQRAQDCSSTSAVKGNRQNFLLDMDEFVRNRLTEWGLSEWIPKFEDEGVD</sequence>
<dbReference type="EMBL" id="BRZM01000170">
    <property type="protein sequence ID" value="GLD69108.1"/>
    <property type="molecule type" value="Genomic_DNA"/>
</dbReference>
<protein>
    <submittedName>
        <fullName evidence="1">Nuclear GTPase SLIP-GC-like isoform X1</fullName>
    </submittedName>
</protein>